<keyword evidence="2" id="KW-1185">Reference proteome</keyword>
<evidence type="ECO:0000313" key="2">
    <source>
        <dbReference type="Proteomes" id="UP000000628"/>
    </source>
</evidence>
<organism evidence="1 2">
    <name type="scientific">Jonesia denitrificans (strain ATCC 14870 / DSM 20603 / BCRC 15368 / CIP 55.134 / JCM 11481 / NBRC 15587 / NCTC 10816 / Prevot 55134)</name>
    <name type="common">Listeria denitrificans</name>
    <dbReference type="NCBI Taxonomy" id="471856"/>
    <lineage>
        <taxon>Bacteria</taxon>
        <taxon>Bacillati</taxon>
        <taxon>Actinomycetota</taxon>
        <taxon>Actinomycetes</taxon>
        <taxon>Micrococcales</taxon>
        <taxon>Jonesiaceae</taxon>
        <taxon>Jonesia</taxon>
    </lineage>
</organism>
<dbReference type="EMBL" id="CP001706">
    <property type="protein sequence ID" value="ACV08388.1"/>
    <property type="molecule type" value="Genomic_DNA"/>
</dbReference>
<sequence>MSRPVASDLPAHVAALADAVSEIERHVSRAGWDGDIRVFALITTRDALAADPAVADQLPAATVEAALHDPHHLTSVEQENLPAVDSLEELLGSIVWPATVAGCAVVTERVILPPSAEDGIPDDPTAALAYVSTHPERQDVRIAVGVLRRGSSWCAIRTRDNDDDLDVAHGPTLVPSLIEAVRTTLAEDSSDTY</sequence>
<dbReference type="KEGG" id="jde:Jden_0724"/>
<dbReference type="eggNOG" id="ENOG5032TUF">
    <property type="taxonomic scope" value="Bacteria"/>
</dbReference>
<dbReference type="InterPro" id="IPR047681">
    <property type="entry name" value="PPA1309-like"/>
</dbReference>
<reference evidence="1 2" key="1">
    <citation type="journal article" date="2009" name="Stand. Genomic Sci.">
        <title>Complete genome sequence of Jonesia denitrificans type strain (Prevot 55134).</title>
        <authorList>
            <person name="Pukall R."/>
            <person name="Gehrich-Schroter G."/>
            <person name="Lapidus A."/>
            <person name="Nolan M."/>
            <person name="Glavina Del Rio T."/>
            <person name="Lucas S."/>
            <person name="Chen F."/>
            <person name="Tice H."/>
            <person name="Pitluck S."/>
            <person name="Cheng J.F."/>
            <person name="Copeland A."/>
            <person name="Saunders E."/>
            <person name="Brettin T."/>
            <person name="Detter J.C."/>
            <person name="Bruce D."/>
            <person name="Goodwin L."/>
            <person name="Pati A."/>
            <person name="Ivanova N."/>
            <person name="Mavromatis K."/>
            <person name="Ovchinnikova G."/>
            <person name="Chen A."/>
            <person name="Palaniappan K."/>
            <person name="Land M."/>
            <person name="Hauser L."/>
            <person name="Chang Y.J."/>
            <person name="Jeffries C.D."/>
            <person name="Chain P."/>
            <person name="Goker M."/>
            <person name="Bristow J."/>
            <person name="Eisen J.A."/>
            <person name="Markowitz V."/>
            <person name="Hugenholtz P."/>
            <person name="Kyrpides N.C."/>
            <person name="Klenk H.P."/>
            <person name="Han C."/>
        </authorList>
    </citation>
    <scope>NUCLEOTIDE SEQUENCE [LARGE SCALE GENOMIC DNA]</scope>
    <source>
        <strain evidence="2">ATCC 14870 / DSM 20603 / BCRC 15368 / CIP 55.134 / JCM 11481 / NBRC 15587 / NCTC 10816 / Prevot 55134</strain>
    </source>
</reference>
<dbReference type="RefSeq" id="WP_015771016.1">
    <property type="nucleotide sequence ID" value="NC_013174.1"/>
</dbReference>
<dbReference type="OrthoDB" id="3266223at2"/>
<dbReference type="HOGENOM" id="CLU_094573_0_0_11"/>
<dbReference type="Proteomes" id="UP000000628">
    <property type="component" value="Chromosome"/>
</dbReference>
<gene>
    <name evidence="1" type="ordered locus">Jden_0724</name>
</gene>
<accession>C7R1S0</accession>
<evidence type="ECO:0000313" key="1">
    <source>
        <dbReference type="EMBL" id="ACV08388.1"/>
    </source>
</evidence>
<dbReference type="AlphaFoldDB" id="C7R1S0"/>
<name>C7R1S0_JONDD</name>
<dbReference type="STRING" id="471856.Jden_0724"/>
<protein>
    <submittedName>
        <fullName evidence="1">Uncharacterized protein</fullName>
    </submittedName>
</protein>
<proteinExistence type="predicted"/>
<dbReference type="NCBIfam" id="NF040618">
    <property type="entry name" value="PPA1309_fam"/>
    <property type="match status" value="1"/>
</dbReference>